<feature type="compositionally biased region" description="Acidic residues" evidence="1">
    <location>
        <begin position="197"/>
        <end position="216"/>
    </location>
</feature>
<feature type="compositionally biased region" description="Polar residues" evidence="1">
    <location>
        <begin position="259"/>
        <end position="272"/>
    </location>
</feature>
<feature type="compositionally biased region" description="Basic and acidic residues" evidence="1">
    <location>
        <begin position="180"/>
        <end position="191"/>
    </location>
</feature>
<proteinExistence type="predicted"/>
<accession>A0A0V0QW35</accession>
<feature type="compositionally biased region" description="Basic and acidic residues" evidence="1">
    <location>
        <begin position="157"/>
        <end position="172"/>
    </location>
</feature>
<dbReference type="InParanoid" id="A0A0V0QW35"/>
<feature type="compositionally biased region" description="Basic residues" evidence="1">
    <location>
        <begin position="132"/>
        <end position="147"/>
    </location>
</feature>
<feature type="compositionally biased region" description="Basic and acidic residues" evidence="1">
    <location>
        <begin position="72"/>
        <end position="97"/>
    </location>
</feature>
<dbReference type="Proteomes" id="UP000054937">
    <property type="component" value="Unassembled WGS sequence"/>
</dbReference>
<comment type="caution">
    <text evidence="2">The sequence shown here is derived from an EMBL/GenBank/DDBJ whole genome shotgun (WGS) entry which is preliminary data.</text>
</comment>
<feature type="compositionally biased region" description="Basic and acidic residues" evidence="1">
    <location>
        <begin position="217"/>
        <end position="227"/>
    </location>
</feature>
<name>A0A0V0QW35_PSEPJ</name>
<feature type="region of interest" description="Disordered" evidence="1">
    <location>
        <begin position="53"/>
        <end position="286"/>
    </location>
</feature>
<keyword evidence="3" id="KW-1185">Reference proteome</keyword>
<reference evidence="2 3" key="1">
    <citation type="journal article" date="2015" name="Sci. Rep.">
        <title>Genome of the facultative scuticociliatosis pathogen Pseudocohnilembus persalinus provides insight into its virulence through horizontal gene transfer.</title>
        <authorList>
            <person name="Xiong J."/>
            <person name="Wang G."/>
            <person name="Cheng J."/>
            <person name="Tian M."/>
            <person name="Pan X."/>
            <person name="Warren A."/>
            <person name="Jiang C."/>
            <person name="Yuan D."/>
            <person name="Miao W."/>
        </authorList>
    </citation>
    <scope>NUCLEOTIDE SEQUENCE [LARGE SCALE GENOMIC DNA]</scope>
    <source>
        <strain evidence="2">36N120E</strain>
    </source>
</reference>
<protein>
    <submittedName>
        <fullName evidence="2">Uncharacterized protein</fullName>
    </submittedName>
</protein>
<evidence type="ECO:0000313" key="2">
    <source>
        <dbReference type="EMBL" id="KRX06601.1"/>
    </source>
</evidence>
<feature type="compositionally biased region" description="Acidic residues" evidence="1">
    <location>
        <begin position="62"/>
        <end position="71"/>
    </location>
</feature>
<dbReference type="AlphaFoldDB" id="A0A0V0QW35"/>
<feature type="compositionally biased region" description="Low complexity" evidence="1">
    <location>
        <begin position="104"/>
        <end position="117"/>
    </location>
</feature>
<sequence>MFMIFLIFQKNIHHLKFDEKEKNDINISAKAVGYQQEEHKNCIQKHNQQILNKDEQPVQEQNNEEDEDEEQEQGRERRQSIPHLDFDKQEINDDIKFVGKRTNSPRMRSMSRASNSSLQEIQETKEEGLQIKGHRINTSRSQSRSRSRFSTSPRNKTNGEQELESKLNKIEEEIQIMQKDSPKSYKREKSDIPQGIQEDDEYSEPEPIEEKDEELFEDKPRVGEHRNNQLGINLKKFEDQTNKIEADELSKQENRKRVNSQYNSTDFPQEQTIQEEDEKSSNLENL</sequence>
<feature type="compositionally biased region" description="Basic and acidic residues" evidence="1">
    <location>
        <begin position="235"/>
        <end position="256"/>
    </location>
</feature>
<dbReference type="EMBL" id="LDAU01000094">
    <property type="protein sequence ID" value="KRX06601.1"/>
    <property type="molecule type" value="Genomic_DNA"/>
</dbReference>
<gene>
    <name evidence="2" type="ORF">PPERSA_13080</name>
</gene>
<evidence type="ECO:0000313" key="3">
    <source>
        <dbReference type="Proteomes" id="UP000054937"/>
    </source>
</evidence>
<evidence type="ECO:0000256" key="1">
    <source>
        <dbReference type="SAM" id="MobiDB-lite"/>
    </source>
</evidence>
<organism evidence="2 3">
    <name type="scientific">Pseudocohnilembus persalinus</name>
    <name type="common">Ciliate</name>
    <dbReference type="NCBI Taxonomy" id="266149"/>
    <lineage>
        <taxon>Eukaryota</taxon>
        <taxon>Sar</taxon>
        <taxon>Alveolata</taxon>
        <taxon>Ciliophora</taxon>
        <taxon>Intramacronucleata</taxon>
        <taxon>Oligohymenophorea</taxon>
        <taxon>Scuticociliatia</taxon>
        <taxon>Philasterida</taxon>
        <taxon>Pseudocohnilembidae</taxon>
        <taxon>Pseudocohnilembus</taxon>
    </lineage>
</organism>